<feature type="domain" description="Protein CPL1-like" evidence="1">
    <location>
        <begin position="332"/>
        <end position="375"/>
    </location>
</feature>
<sequence>MPLDYHMKRHAMLREASPCAPTEPINRTSEVSILRWLHRSTLRSSLLSSISSLLRRSVIMVAPHLLILLLNLVCLRSLRSVVAQNAGGAAAAGLVACSDDATCFDTYEYSVHCAPDGYCADAGATCSLTNQCYDDCGTDGICGGVGAACDTNDHDDYTGFKCNIGNTCTGTFTKDKTPNTGVCEPSGPSGSSAAAAGLVACSSDATCLAEFGSDSGVHCAPDGYCGDSGAACPTSASCADACGSDGICGGAGAICNTYNNDDYTGYKCAYGYTCTGTFVTGGNPTGTCVSWGPTGSQRKRRSDISPPAGMLNQPLCARLKETACMENGRSVCTDLRSDFMNCGACGNDCGEVEGAAVVACVRGKCLVGPCHSAWFVYT</sequence>
<keyword evidence="3" id="KW-1185">Reference proteome</keyword>
<proteinExistence type="predicted"/>
<evidence type="ECO:0000259" key="1">
    <source>
        <dbReference type="Pfam" id="PF21671"/>
    </source>
</evidence>
<gene>
    <name evidence="2" type="ORF">CALVIDRAFT_251095</name>
</gene>
<dbReference type="Pfam" id="PF21671">
    <property type="entry name" value="CPL1-like"/>
    <property type="match status" value="1"/>
</dbReference>
<dbReference type="InterPro" id="IPR048661">
    <property type="entry name" value="CPL1-like"/>
</dbReference>
<evidence type="ECO:0000313" key="2">
    <source>
        <dbReference type="EMBL" id="KZO93531.1"/>
    </source>
</evidence>
<name>A0A167JFC9_CALVF</name>
<evidence type="ECO:0000313" key="3">
    <source>
        <dbReference type="Proteomes" id="UP000076738"/>
    </source>
</evidence>
<dbReference type="Proteomes" id="UP000076738">
    <property type="component" value="Unassembled WGS sequence"/>
</dbReference>
<reference evidence="2 3" key="1">
    <citation type="journal article" date="2016" name="Mol. Biol. Evol.">
        <title>Comparative Genomics of Early-Diverging Mushroom-Forming Fungi Provides Insights into the Origins of Lignocellulose Decay Capabilities.</title>
        <authorList>
            <person name="Nagy L.G."/>
            <person name="Riley R."/>
            <person name="Tritt A."/>
            <person name="Adam C."/>
            <person name="Daum C."/>
            <person name="Floudas D."/>
            <person name="Sun H."/>
            <person name="Yadav J.S."/>
            <person name="Pangilinan J."/>
            <person name="Larsson K.H."/>
            <person name="Matsuura K."/>
            <person name="Barry K."/>
            <person name="Labutti K."/>
            <person name="Kuo R."/>
            <person name="Ohm R.A."/>
            <person name="Bhattacharya S.S."/>
            <person name="Shirouzu T."/>
            <person name="Yoshinaga Y."/>
            <person name="Martin F.M."/>
            <person name="Grigoriev I.V."/>
            <person name="Hibbett D.S."/>
        </authorList>
    </citation>
    <scope>NUCLEOTIDE SEQUENCE [LARGE SCALE GENOMIC DNA]</scope>
    <source>
        <strain evidence="2 3">TUFC12733</strain>
    </source>
</reference>
<dbReference type="AlphaFoldDB" id="A0A167JFC9"/>
<organism evidence="2 3">
    <name type="scientific">Calocera viscosa (strain TUFC12733)</name>
    <dbReference type="NCBI Taxonomy" id="1330018"/>
    <lineage>
        <taxon>Eukaryota</taxon>
        <taxon>Fungi</taxon>
        <taxon>Dikarya</taxon>
        <taxon>Basidiomycota</taxon>
        <taxon>Agaricomycotina</taxon>
        <taxon>Dacrymycetes</taxon>
        <taxon>Dacrymycetales</taxon>
        <taxon>Dacrymycetaceae</taxon>
        <taxon>Calocera</taxon>
    </lineage>
</organism>
<protein>
    <recommendedName>
        <fullName evidence="1">Protein CPL1-like domain-containing protein</fullName>
    </recommendedName>
</protein>
<dbReference type="OrthoDB" id="439917at2759"/>
<dbReference type="EMBL" id="KV417301">
    <property type="protein sequence ID" value="KZO93531.1"/>
    <property type="molecule type" value="Genomic_DNA"/>
</dbReference>
<accession>A0A167JFC9</accession>